<dbReference type="AlphaFoldDB" id="A0A6C0AEG7"/>
<reference evidence="1" key="1">
    <citation type="journal article" date="2020" name="Nature">
        <title>Giant virus diversity and host interactions through global metagenomics.</title>
        <authorList>
            <person name="Schulz F."/>
            <person name="Roux S."/>
            <person name="Paez-Espino D."/>
            <person name="Jungbluth S."/>
            <person name="Walsh D.A."/>
            <person name="Denef V.J."/>
            <person name="McMahon K.D."/>
            <person name="Konstantinidis K.T."/>
            <person name="Eloe-Fadrosh E.A."/>
            <person name="Kyrpides N.C."/>
            <person name="Woyke T."/>
        </authorList>
    </citation>
    <scope>NUCLEOTIDE SEQUENCE</scope>
    <source>
        <strain evidence="1">GVMAG-S-1021933-23</strain>
    </source>
</reference>
<sequence>MSKKRYNITTQDILDYIALEGERQSKGSVQRDYYISVKEQMKLESEFLTSYQSCPDGIDSKDLIPYLYNLDPETLKNEINENYYNGELMKVLTCISSSFTVYTGENSLSGNERIREFITKLRQIGAESVNGFALTASLKDKDNFFIVKAPRDPTNNELLHEVSVAFMGLNNLRNPLPVREKNGMKYGMAIPNFANIYGMVHCSQPFIDSSEKGKKEVLAWCNKHNLAVDYAIYENVSPGIDFSTFNKTCNPNEFIMYYLQTLLALREAILRCGFTHYDLHTENGILRKVSENDIYIPYFTSKGKEYIKSYGIIVTIIDFGTSHVEEYTKDGRTIHYGKTGTQSMDKYGIYRDKCNPICDVYKLLCFSLMDMYYAKNFKCFNIISKLLKYFNKTEDPIEIIKRQEPGKTYYFLPYDEVTKNFNIDDFIQYCRKFIFENDLEDPLYDQPPEDSNVINCEKYCKNFNEEMNIIGLDINRDIPIPVTFTSFYDSFGSLKYKYEITEEIREKKRIKNLYTGLAKGFLKNLGKALKYETKKVEKNEMNIKKEEILKVELPMNNLFDDSVFSMVKNAYSKYIKFFNSYEEIKKTKKILEYILKIIRPNTNYKKYDKILDEIKELDKHVNDLIYNNSNFYNELKRKLEDDTEKINRLDRKQILKQIKKGNLDKKYLWYFNYGSILIIT</sequence>
<dbReference type="SUPFAM" id="SSF56112">
    <property type="entry name" value="Protein kinase-like (PK-like)"/>
    <property type="match status" value="1"/>
</dbReference>
<organism evidence="1">
    <name type="scientific">viral metagenome</name>
    <dbReference type="NCBI Taxonomy" id="1070528"/>
    <lineage>
        <taxon>unclassified sequences</taxon>
        <taxon>metagenomes</taxon>
        <taxon>organismal metagenomes</taxon>
    </lineage>
</organism>
<accession>A0A6C0AEG7</accession>
<protein>
    <recommendedName>
        <fullName evidence="2">Protein kinase domain-containing protein</fullName>
    </recommendedName>
</protein>
<dbReference type="Gene3D" id="1.10.510.10">
    <property type="entry name" value="Transferase(Phosphotransferase) domain 1"/>
    <property type="match status" value="1"/>
</dbReference>
<evidence type="ECO:0008006" key="2">
    <source>
        <dbReference type="Google" id="ProtNLM"/>
    </source>
</evidence>
<name>A0A6C0AEG7_9ZZZZ</name>
<dbReference type="EMBL" id="MN740594">
    <property type="protein sequence ID" value="QHS78082.1"/>
    <property type="molecule type" value="Genomic_DNA"/>
</dbReference>
<dbReference type="InterPro" id="IPR011009">
    <property type="entry name" value="Kinase-like_dom_sf"/>
</dbReference>
<proteinExistence type="predicted"/>
<evidence type="ECO:0000313" key="1">
    <source>
        <dbReference type="EMBL" id="QHS78082.1"/>
    </source>
</evidence>